<keyword evidence="2" id="KW-1185">Reference proteome</keyword>
<gene>
    <name evidence="1" type="ORF">E3U43_005742</name>
</gene>
<dbReference type="EMBL" id="CM011690">
    <property type="protein sequence ID" value="TMS08259.1"/>
    <property type="molecule type" value="Genomic_DNA"/>
</dbReference>
<reference evidence="1" key="1">
    <citation type="submission" date="2018-11" db="EMBL/GenBank/DDBJ databases">
        <title>The sequence and de novo assembly of Larimichthys crocea genome using PacBio and Hi-C technologies.</title>
        <authorList>
            <person name="Xu P."/>
            <person name="Chen B."/>
            <person name="Zhou Z."/>
            <person name="Ke Q."/>
            <person name="Wu Y."/>
            <person name="Bai H."/>
            <person name="Pu F."/>
        </authorList>
    </citation>
    <scope>NUCLEOTIDE SEQUENCE</scope>
    <source>
        <tissue evidence="1">Muscle</tissue>
    </source>
</reference>
<evidence type="ECO:0000313" key="1">
    <source>
        <dbReference type="EMBL" id="TMS08259.1"/>
    </source>
</evidence>
<proteinExistence type="predicted"/>
<dbReference type="Proteomes" id="UP000793456">
    <property type="component" value="Chromosome XVII"/>
</dbReference>
<accession>A0ACD3QN35</accession>
<organism evidence="1 2">
    <name type="scientific">Larimichthys crocea</name>
    <name type="common">Large yellow croaker</name>
    <name type="synonym">Pseudosciaena crocea</name>
    <dbReference type="NCBI Taxonomy" id="215358"/>
    <lineage>
        <taxon>Eukaryota</taxon>
        <taxon>Metazoa</taxon>
        <taxon>Chordata</taxon>
        <taxon>Craniata</taxon>
        <taxon>Vertebrata</taxon>
        <taxon>Euteleostomi</taxon>
        <taxon>Actinopterygii</taxon>
        <taxon>Neopterygii</taxon>
        <taxon>Teleostei</taxon>
        <taxon>Neoteleostei</taxon>
        <taxon>Acanthomorphata</taxon>
        <taxon>Eupercaria</taxon>
        <taxon>Sciaenidae</taxon>
        <taxon>Larimichthys</taxon>
    </lineage>
</organism>
<protein>
    <submittedName>
        <fullName evidence="1">Uncharacterized protein</fullName>
    </submittedName>
</protein>
<name>A0ACD3QN35_LARCR</name>
<comment type="caution">
    <text evidence="1">The sequence shown here is derived from an EMBL/GenBank/DDBJ whole genome shotgun (WGS) entry which is preliminary data.</text>
</comment>
<evidence type="ECO:0000313" key="2">
    <source>
        <dbReference type="Proteomes" id="UP000793456"/>
    </source>
</evidence>
<feature type="non-terminal residue" evidence="1">
    <location>
        <position position="1"/>
    </location>
</feature>
<sequence length="85" mass="9299">AVMFILNLVLLALLAVATAQSGSPQYIQGQWIVSDDSPQYEEVDGLAVQGRIWPARPPDVVELGDRGQESADHSRAVCYEGARFR</sequence>